<keyword evidence="5" id="KW-0862">Zinc</keyword>
<evidence type="ECO:0000256" key="4">
    <source>
        <dbReference type="ARBA" id="ARBA00022723"/>
    </source>
</evidence>
<dbReference type="Proteomes" id="UP000002748">
    <property type="component" value="Unassembled WGS sequence"/>
</dbReference>
<dbReference type="InterPro" id="IPR007872">
    <property type="entry name" value="DPH_MB_dom"/>
</dbReference>
<dbReference type="Gene3D" id="3.10.660.10">
    <property type="entry name" value="DPH Zinc finger"/>
    <property type="match status" value="1"/>
</dbReference>
<dbReference type="InterPro" id="IPR036869">
    <property type="entry name" value="J_dom_sf"/>
</dbReference>
<evidence type="ECO:0000313" key="9">
    <source>
        <dbReference type="EMBL" id="EJT50403.1"/>
    </source>
</evidence>
<dbReference type="PRINTS" id="PR00625">
    <property type="entry name" value="JDOMAIN"/>
</dbReference>
<evidence type="ECO:0000259" key="7">
    <source>
        <dbReference type="PROSITE" id="PS50076"/>
    </source>
</evidence>
<dbReference type="AlphaFoldDB" id="J5R2Q9"/>
<dbReference type="SMART" id="SM00271">
    <property type="entry name" value="DnaJ"/>
    <property type="match status" value="1"/>
</dbReference>
<evidence type="ECO:0000313" key="10">
    <source>
        <dbReference type="Proteomes" id="UP000002748"/>
    </source>
</evidence>
<dbReference type="GO" id="GO:0001671">
    <property type="term" value="F:ATPase activator activity"/>
    <property type="evidence" value="ECO:0007669"/>
    <property type="project" value="TreeGrafter"/>
</dbReference>
<reference evidence="9 10" key="1">
    <citation type="journal article" date="2012" name="Eukaryot. Cell">
        <title>Draft genome sequence of CBS 2479, the standard type strain of Trichosporon asahii.</title>
        <authorList>
            <person name="Yang R.Y."/>
            <person name="Li H.T."/>
            <person name="Zhu H."/>
            <person name="Zhou G.P."/>
            <person name="Wang M."/>
            <person name="Wang L."/>
        </authorList>
    </citation>
    <scope>NUCLEOTIDE SEQUENCE [LARGE SCALE GENOMIC DNA]</scope>
    <source>
        <strain evidence="10">ATCC 90039 / CBS 2479 / JCM 2466 / KCTC 7840 / NCYC 2677 / UAMH 7654</strain>
    </source>
</reference>
<name>J5R2Q9_TRIAS</name>
<evidence type="ECO:0000256" key="5">
    <source>
        <dbReference type="ARBA" id="ARBA00022833"/>
    </source>
</evidence>
<dbReference type="SUPFAM" id="SSF144217">
    <property type="entry name" value="CSL zinc finger"/>
    <property type="match status" value="1"/>
</dbReference>
<dbReference type="GeneID" id="25983849"/>
<dbReference type="Pfam" id="PF05207">
    <property type="entry name" value="Zn_ribbon_CSL"/>
    <property type="match status" value="1"/>
</dbReference>
<comment type="caution">
    <text evidence="9">The sequence shown here is derived from an EMBL/GenBank/DDBJ whole genome shotgun (WGS) entry which is preliminary data.</text>
</comment>
<dbReference type="InterPro" id="IPR001623">
    <property type="entry name" value="DnaJ_domain"/>
</dbReference>
<keyword evidence="6" id="KW-0408">Iron</keyword>
<dbReference type="PANTHER" id="PTHR45255">
    <property type="entry name" value="DNAJ HOMOLOG SUBFAMILY C MEMBER 24"/>
    <property type="match status" value="1"/>
</dbReference>
<evidence type="ECO:0000256" key="6">
    <source>
        <dbReference type="ARBA" id="ARBA00023004"/>
    </source>
</evidence>
<dbReference type="CDD" id="cd06257">
    <property type="entry name" value="DnaJ"/>
    <property type="match status" value="1"/>
</dbReference>
<evidence type="ECO:0000256" key="2">
    <source>
        <dbReference type="ARBA" id="ARBA00006169"/>
    </source>
</evidence>
<feature type="domain" description="DPH-type MB" evidence="8">
    <location>
        <begin position="88"/>
        <end position="147"/>
    </location>
</feature>
<organism evidence="9 10">
    <name type="scientific">Trichosporon asahii var. asahii (strain ATCC 90039 / CBS 2479 / JCM 2466 / KCTC 7840 / NBRC 103889/ NCYC 2677 / UAMH 7654)</name>
    <name type="common">Yeast</name>
    <dbReference type="NCBI Taxonomy" id="1186058"/>
    <lineage>
        <taxon>Eukaryota</taxon>
        <taxon>Fungi</taxon>
        <taxon>Dikarya</taxon>
        <taxon>Basidiomycota</taxon>
        <taxon>Agaricomycotina</taxon>
        <taxon>Tremellomycetes</taxon>
        <taxon>Trichosporonales</taxon>
        <taxon>Trichosporonaceae</taxon>
        <taxon>Trichosporon</taxon>
    </lineage>
</organism>
<dbReference type="RefSeq" id="XP_014181459.1">
    <property type="nucleotide sequence ID" value="XM_014325984.1"/>
</dbReference>
<dbReference type="SUPFAM" id="SSF46565">
    <property type="entry name" value="Chaperone J-domain"/>
    <property type="match status" value="1"/>
</dbReference>
<evidence type="ECO:0000256" key="3">
    <source>
        <dbReference type="ARBA" id="ARBA00021797"/>
    </source>
</evidence>
<sequence>MAQLPDYYAVLGVDPTATPAEITRAWRRLVLLSHPDKRRAGDVSPVDIVLVNEARAVLSDPSRRKEFDAQYFASTSCRDVPEPKGPRIREYVSLEEFTPKPDEDEPEEYTLECRCGQDYVITVPELEDGVDVVGCPGCGEYIGVDYEVVEE</sequence>
<dbReference type="VEuPathDB" id="FungiDB:A1Q1_00335"/>
<dbReference type="GO" id="GO:0008198">
    <property type="term" value="F:ferrous iron binding"/>
    <property type="evidence" value="ECO:0007669"/>
    <property type="project" value="TreeGrafter"/>
</dbReference>
<comment type="function">
    <text evidence="1">Required for the first step of diphthamide biosynthesis, the transfer of 3-amino-3-carboxypropyl from S-adenosyl-L-methionine to a histidine residue. Diphthamide is a post-translational modification of histidine which occurs in elongation factor 2.</text>
</comment>
<protein>
    <recommendedName>
        <fullName evidence="3">Diphthamide biosynthesis protein 4</fullName>
    </recommendedName>
</protein>
<dbReference type="OrthoDB" id="445556at2759"/>
<dbReference type="Gene3D" id="1.10.287.110">
    <property type="entry name" value="DnaJ domain"/>
    <property type="match status" value="1"/>
</dbReference>
<accession>J5R2Q9</accession>
<dbReference type="InterPro" id="IPR036671">
    <property type="entry name" value="DPH_MB_sf"/>
</dbReference>
<dbReference type="PANTHER" id="PTHR45255:SF1">
    <property type="entry name" value="DNAJ HOMOLOG SUBFAMILY C MEMBER 24"/>
    <property type="match status" value="1"/>
</dbReference>
<evidence type="ECO:0000259" key="8">
    <source>
        <dbReference type="PROSITE" id="PS51074"/>
    </source>
</evidence>
<proteinExistence type="inferred from homology"/>
<keyword evidence="4" id="KW-0479">Metal-binding</keyword>
<dbReference type="UniPathway" id="UPA00559"/>
<dbReference type="HOGENOM" id="CLU_017633_7_1_1"/>
<feature type="domain" description="J" evidence="7">
    <location>
        <begin position="6"/>
        <end position="71"/>
    </location>
</feature>
<dbReference type="PROSITE" id="PS50076">
    <property type="entry name" value="DNAJ_2"/>
    <property type="match status" value="1"/>
</dbReference>
<dbReference type="GO" id="GO:0017183">
    <property type="term" value="P:protein histidyl modification to diphthamide"/>
    <property type="evidence" value="ECO:0007669"/>
    <property type="project" value="UniProtKB-UniPathway"/>
</dbReference>
<comment type="similarity">
    <text evidence="2">Belongs to the DPH4 family.</text>
</comment>
<dbReference type="KEGG" id="tasa:A1Q1_00335"/>
<dbReference type="Pfam" id="PF00226">
    <property type="entry name" value="DnaJ"/>
    <property type="match status" value="1"/>
</dbReference>
<dbReference type="PROSITE" id="PS51074">
    <property type="entry name" value="DPH_MB"/>
    <property type="match status" value="1"/>
</dbReference>
<evidence type="ECO:0000256" key="1">
    <source>
        <dbReference type="ARBA" id="ARBA00003474"/>
    </source>
</evidence>
<dbReference type="EMBL" id="ALBS01000110">
    <property type="protein sequence ID" value="EJT50403.1"/>
    <property type="molecule type" value="Genomic_DNA"/>
</dbReference>
<gene>
    <name evidence="9" type="ORF">A1Q1_00335</name>
</gene>